<accession>A0ABY4PGE6</accession>
<dbReference type="PANTHER" id="PTHR30289:SF1">
    <property type="entry name" value="PEBP (PHOSPHATIDYLETHANOLAMINE-BINDING PROTEIN) FAMILY PROTEIN"/>
    <property type="match status" value="1"/>
</dbReference>
<dbReference type="NCBIfam" id="TIGR00481">
    <property type="entry name" value="YbhB/YbcL family Raf kinase inhibitor-like protein"/>
    <property type="match status" value="1"/>
</dbReference>
<dbReference type="InterPro" id="IPR036610">
    <property type="entry name" value="PEBP-like_sf"/>
</dbReference>
<keyword evidence="1" id="KW-0649">Protein kinase inhibitor</keyword>
<keyword evidence="2" id="KW-1185">Reference proteome</keyword>
<dbReference type="Proteomes" id="UP000831859">
    <property type="component" value="Chromosome"/>
</dbReference>
<dbReference type="Gene3D" id="3.90.280.10">
    <property type="entry name" value="PEBP-like"/>
    <property type="match status" value="1"/>
</dbReference>
<dbReference type="CDD" id="cd00865">
    <property type="entry name" value="PEBP_bact_arch"/>
    <property type="match status" value="1"/>
</dbReference>
<organism evidence="1 2">
    <name type="scientific">Apilactobacillus apisilvae</name>
    <dbReference type="NCBI Taxonomy" id="2923364"/>
    <lineage>
        <taxon>Bacteria</taxon>
        <taxon>Bacillati</taxon>
        <taxon>Bacillota</taxon>
        <taxon>Bacilli</taxon>
        <taxon>Lactobacillales</taxon>
        <taxon>Lactobacillaceae</taxon>
        <taxon>Apilactobacillus</taxon>
    </lineage>
</organism>
<dbReference type="GO" id="GO:0004860">
    <property type="term" value="F:protein kinase inhibitor activity"/>
    <property type="evidence" value="ECO:0007669"/>
    <property type="project" value="UniProtKB-KW"/>
</dbReference>
<dbReference type="InterPro" id="IPR005247">
    <property type="entry name" value="YbhB_YbcL/LppC-like"/>
</dbReference>
<dbReference type="SUPFAM" id="SSF49777">
    <property type="entry name" value="PEBP-like"/>
    <property type="match status" value="1"/>
</dbReference>
<dbReference type="RefSeq" id="WP_249510631.1">
    <property type="nucleotide sequence ID" value="NZ_CP093362.1"/>
</dbReference>
<gene>
    <name evidence="1" type="ORF">MOO46_05200</name>
</gene>
<evidence type="ECO:0000313" key="1">
    <source>
        <dbReference type="EMBL" id="UQS84647.1"/>
    </source>
</evidence>
<dbReference type="EMBL" id="CP093362">
    <property type="protein sequence ID" value="UQS84647.1"/>
    <property type="molecule type" value="Genomic_DNA"/>
</dbReference>
<dbReference type="InterPro" id="IPR008914">
    <property type="entry name" value="PEBP"/>
</dbReference>
<dbReference type="PANTHER" id="PTHR30289">
    <property type="entry name" value="UNCHARACTERIZED PROTEIN YBCL-RELATED"/>
    <property type="match status" value="1"/>
</dbReference>
<evidence type="ECO:0000313" key="2">
    <source>
        <dbReference type="Proteomes" id="UP000831859"/>
    </source>
</evidence>
<sequence>MKINVPIIDGYLENKYDKHTSNEYKENGFPYVSFPIDISDIPEGTKSLSLSLTDLDSVPVAGFEWIHWLVANIDPKNNVIPANAAKENPFKWTRGNNSLAGKYLGLKEDPMSRGYVGPAPPSGVHNYTLTIYALDDNLSLSDGFWYNEMIYAMKDHILDQTTINIPVKA</sequence>
<dbReference type="Pfam" id="PF01161">
    <property type="entry name" value="PBP"/>
    <property type="match status" value="1"/>
</dbReference>
<name>A0ABY4PGE6_9LACO</name>
<reference evidence="1 2" key="1">
    <citation type="journal article" date="2022" name="Int. J. Syst. Evol. Microbiol.">
        <title>Apilactobacillus apisilvae sp. nov., Nicolia spurrieriana gen. nov. sp. nov., Bombilactobacillus folatiphilus sp. nov. and Bombilactobacillus thymidiniphilus sp. nov., four new lactic acid bacterial isolates from stingless bees Tetragonula carbonaria and Austroplebeia australis.</title>
        <authorList>
            <person name="Oliphant S.A."/>
            <person name="Watson-Haigh N.S."/>
            <person name="Sumby K.M."/>
            <person name="Gardner J."/>
            <person name="Groom S."/>
            <person name="Jiranek V."/>
        </authorList>
    </citation>
    <scope>NUCLEOTIDE SEQUENCE [LARGE SCALE GENOMIC DNA]</scope>
    <source>
        <strain evidence="1 2">SG5_A10</strain>
    </source>
</reference>
<proteinExistence type="predicted"/>
<protein>
    <submittedName>
        <fullName evidence="1">YbhB/YbcL family Raf kinase inhibitor-like protein</fullName>
    </submittedName>
</protein>